<dbReference type="PANTHER" id="PTHR11608">
    <property type="entry name" value="BIFUNCTIONAL PROTEIN PYRR"/>
    <property type="match status" value="1"/>
</dbReference>
<keyword evidence="2" id="KW-0328">Glycosyltransferase</keyword>
<dbReference type="RefSeq" id="WP_132118510.1">
    <property type="nucleotide sequence ID" value="NZ_SMJU01000008.1"/>
</dbReference>
<dbReference type="OrthoDB" id="664757at2"/>
<organism evidence="2 3">
    <name type="scientific">Arundinibacter roseus</name>
    <dbReference type="NCBI Taxonomy" id="2070510"/>
    <lineage>
        <taxon>Bacteria</taxon>
        <taxon>Pseudomonadati</taxon>
        <taxon>Bacteroidota</taxon>
        <taxon>Cytophagia</taxon>
        <taxon>Cytophagales</taxon>
        <taxon>Spirosomataceae</taxon>
        <taxon>Arundinibacter</taxon>
    </lineage>
</organism>
<dbReference type="InterPro" id="IPR050137">
    <property type="entry name" value="PyrR_bifunctional"/>
</dbReference>
<evidence type="ECO:0000259" key="1">
    <source>
        <dbReference type="Pfam" id="PF00156"/>
    </source>
</evidence>
<dbReference type="InterPro" id="IPR029057">
    <property type="entry name" value="PRTase-like"/>
</dbReference>
<keyword evidence="3" id="KW-1185">Reference proteome</keyword>
<evidence type="ECO:0000313" key="3">
    <source>
        <dbReference type="Proteomes" id="UP000295706"/>
    </source>
</evidence>
<protein>
    <submittedName>
        <fullName evidence="2">Phosphoribosyltransferase</fullName>
    </submittedName>
</protein>
<dbReference type="SUPFAM" id="SSF53271">
    <property type="entry name" value="PRTase-like"/>
    <property type="match status" value="1"/>
</dbReference>
<name>A0A4R4KCJ0_9BACT</name>
<reference evidence="2 3" key="1">
    <citation type="submission" date="2019-02" db="EMBL/GenBank/DDBJ databases">
        <title>Arundinibacter roseus gen. nov., sp. nov., a new member of the family Cytophagaceae.</title>
        <authorList>
            <person name="Szuroczki S."/>
            <person name="Khayer B."/>
            <person name="Sproer C."/>
            <person name="Toumi M."/>
            <person name="Szabo A."/>
            <person name="Felfoldi T."/>
            <person name="Schumann P."/>
            <person name="Toth E."/>
        </authorList>
    </citation>
    <scope>NUCLEOTIDE SEQUENCE [LARGE SCALE GENOMIC DNA]</scope>
    <source>
        <strain evidence="2 3">DMA-k-7a</strain>
    </source>
</reference>
<dbReference type="EMBL" id="SMJU01000008">
    <property type="protein sequence ID" value="TDB63969.1"/>
    <property type="molecule type" value="Genomic_DNA"/>
</dbReference>
<comment type="caution">
    <text evidence="2">The sequence shown here is derived from an EMBL/GenBank/DDBJ whole genome shotgun (WGS) entry which is preliminary data.</text>
</comment>
<dbReference type="Gene3D" id="3.40.50.2020">
    <property type="match status" value="1"/>
</dbReference>
<keyword evidence="2" id="KW-0808">Transferase</keyword>
<sequence length="173" mass="19843">MTEIITPTRQQILTWEQTQQKIRRIAFEIYERNFEEEEVILAGIAGQGFEFARRLSEILQSISPLHTVLAEMIFDKETPHKSQITFRDSVTLTDGKVVIVADDVLNTGRTLAFALQPFLQHRLKKLQVAVIVDRNHRLFPVSADYVGYALSTTFNEHVEVVLNQQGEEGVYLK</sequence>
<gene>
    <name evidence="2" type="ORF">EZE20_13570</name>
</gene>
<proteinExistence type="predicted"/>
<feature type="domain" description="Phosphoribosyltransferase" evidence="1">
    <location>
        <begin position="10"/>
        <end position="159"/>
    </location>
</feature>
<dbReference type="CDD" id="cd06223">
    <property type="entry name" value="PRTases_typeI"/>
    <property type="match status" value="1"/>
</dbReference>
<dbReference type="Pfam" id="PF00156">
    <property type="entry name" value="Pribosyltran"/>
    <property type="match status" value="1"/>
</dbReference>
<dbReference type="Proteomes" id="UP000295706">
    <property type="component" value="Unassembled WGS sequence"/>
</dbReference>
<accession>A0A4R4KCJ0</accession>
<dbReference type="InterPro" id="IPR000836">
    <property type="entry name" value="PRTase_dom"/>
</dbReference>
<dbReference type="PANTHER" id="PTHR11608:SF0">
    <property type="entry name" value="BIFUNCTIONAL PROTEIN PYRR"/>
    <property type="match status" value="1"/>
</dbReference>
<dbReference type="AlphaFoldDB" id="A0A4R4KCJ0"/>
<evidence type="ECO:0000313" key="2">
    <source>
        <dbReference type="EMBL" id="TDB63969.1"/>
    </source>
</evidence>
<dbReference type="GO" id="GO:0016757">
    <property type="term" value="F:glycosyltransferase activity"/>
    <property type="evidence" value="ECO:0007669"/>
    <property type="project" value="UniProtKB-KW"/>
</dbReference>